<evidence type="ECO:0000256" key="1">
    <source>
        <dbReference type="SAM" id="MobiDB-lite"/>
    </source>
</evidence>
<dbReference type="Proteomes" id="UP001362999">
    <property type="component" value="Unassembled WGS sequence"/>
</dbReference>
<comment type="caution">
    <text evidence="2">The sequence shown here is derived from an EMBL/GenBank/DDBJ whole genome shotgun (WGS) entry which is preliminary data.</text>
</comment>
<evidence type="ECO:0000313" key="2">
    <source>
        <dbReference type="EMBL" id="KAK7018937.1"/>
    </source>
</evidence>
<sequence length="255" mass="29207">MAGSTAIKDGKCTTGERRNDEQSRLLNENAKLMQSALRLKAVFSLSFFEDDRRSGRWLADEDWFARRRHRSGFSEPRQREDVEESRSALAAIINTERIVWKQLYTRRDRLFRKGVSQLGRNRGGLRSKARAVISRNAGLYSAALAAKRQPMNAQETPLIHVVSLLWDKLENAPLFEDIGGRLGKAAQKLLRKASCSERMNVRQEMLLVLLVQSKPPISSYLEARKQETTFEKWLPKGRRKALVRAEMESSDTVTF</sequence>
<dbReference type="EMBL" id="JAWWNJ010000045">
    <property type="protein sequence ID" value="KAK7018937.1"/>
    <property type="molecule type" value="Genomic_DNA"/>
</dbReference>
<feature type="compositionally biased region" description="Basic and acidic residues" evidence="1">
    <location>
        <begin position="8"/>
        <end position="21"/>
    </location>
</feature>
<feature type="region of interest" description="Disordered" evidence="1">
    <location>
        <begin position="1"/>
        <end position="21"/>
    </location>
</feature>
<dbReference type="AlphaFoldDB" id="A0AAW0B2Z4"/>
<keyword evidence="3" id="KW-1185">Reference proteome</keyword>
<organism evidence="2 3">
    <name type="scientific">Favolaschia claudopus</name>
    <dbReference type="NCBI Taxonomy" id="2862362"/>
    <lineage>
        <taxon>Eukaryota</taxon>
        <taxon>Fungi</taxon>
        <taxon>Dikarya</taxon>
        <taxon>Basidiomycota</taxon>
        <taxon>Agaricomycotina</taxon>
        <taxon>Agaricomycetes</taxon>
        <taxon>Agaricomycetidae</taxon>
        <taxon>Agaricales</taxon>
        <taxon>Marasmiineae</taxon>
        <taxon>Mycenaceae</taxon>
        <taxon>Favolaschia</taxon>
    </lineage>
</organism>
<proteinExistence type="predicted"/>
<reference evidence="2 3" key="1">
    <citation type="journal article" date="2024" name="J Genomics">
        <title>Draft genome sequencing and assembly of Favolaschia claudopus CIRM-BRFM 2984 isolated from oak limbs.</title>
        <authorList>
            <person name="Navarro D."/>
            <person name="Drula E."/>
            <person name="Chaduli D."/>
            <person name="Cazenave R."/>
            <person name="Ahrendt S."/>
            <person name="Wang J."/>
            <person name="Lipzen A."/>
            <person name="Daum C."/>
            <person name="Barry K."/>
            <person name="Grigoriev I.V."/>
            <person name="Favel A."/>
            <person name="Rosso M.N."/>
            <person name="Martin F."/>
        </authorList>
    </citation>
    <scope>NUCLEOTIDE SEQUENCE [LARGE SCALE GENOMIC DNA]</scope>
    <source>
        <strain evidence="2 3">CIRM-BRFM 2984</strain>
    </source>
</reference>
<gene>
    <name evidence="2" type="ORF">R3P38DRAFT_3359770</name>
</gene>
<evidence type="ECO:0000313" key="3">
    <source>
        <dbReference type="Proteomes" id="UP001362999"/>
    </source>
</evidence>
<name>A0AAW0B2Z4_9AGAR</name>
<protein>
    <submittedName>
        <fullName evidence="2">Uncharacterized protein</fullName>
    </submittedName>
</protein>
<accession>A0AAW0B2Z4</accession>